<dbReference type="GO" id="GO:0042910">
    <property type="term" value="F:xenobiotic transmembrane transporter activity"/>
    <property type="evidence" value="ECO:0007669"/>
    <property type="project" value="InterPro"/>
</dbReference>
<feature type="transmembrane region" description="Helical" evidence="7">
    <location>
        <begin position="197"/>
        <end position="218"/>
    </location>
</feature>
<dbReference type="EMBL" id="VSSQ01011054">
    <property type="protein sequence ID" value="MPM45885.1"/>
    <property type="molecule type" value="Genomic_DNA"/>
</dbReference>
<feature type="transmembrane region" description="Helical" evidence="7">
    <location>
        <begin position="125"/>
        <end position="152"/>
    </location>
</feature>
<dbReference type="PANTHER" id="PTHR43549">
    <property type="entry name" value="MULTIDRUG RESISTANCE PROTEIN YPNP-RELATED"/>
    <property type="match status" value="1"/>
</dbReference>
<dbReference type="GO" id="GO:0015297">
    <property type="term" value="F:antiporter activity"/>
    <property type="evidence" value="ECO:0007669"/>
    <property type="project" value="InterPro"/>
</dbReference>
<comment type="caution">
    <text evidence="8">The sequence shown here is derived from an EMBL/GenBank/DDBJ whole genome shotgun (WGS) entry which is preliminary data.</text>
</comment>
<keyword evidence="3" id="KW-1003">Cell membrane</keyword>
<evidence type="ECO:0000256" key="1">
    <source>
        <dbReference type="ARBA" id="ARBA00004651"/>
    </source>
</evidence>
<feature type="transmembrane region" description="Helical" evidence="7">
    <location>
        <begin position="90"/>
        <end position="113"/>
    </location>
</feature>
<evidence type="ECO:0000256" key="6">
    <source>
        <dbReference type="ARBA" id="ARBA00023136"/>
    </source>
</evidence>
<dbReference type="PANTHER" id="PTHR43549:SF2">
    <property type="entry name" value="MULTIDRUG RESISTANCE PROTEIN NORM-RELATED"/>
    <property type="match status" value="1"/>
</dbReference>
<keyword evidence="5 7" id="KW-1133">Transmembrane helix</keyword>
<dbReference type="InterPro" id="IPR002528">
    <property type="entry name" value="MATE_fam"/>
</dbReference>
<sequence>MMRNALPPGNAVLNALDSRRQALEGVSLGAVFYFCGGCLFMRGKLFMSFIKYVSQSVMGMVGISCYILADTWFVAAALGAEGLAALNLAIVFYSLLNAAGLMAGIGGATLFSLSLSSGRRGRSEIFSATVILGSVFAAVFTVAGLFCSGWIARTLGADEAIFAMTETYLRTILSFSLFFIMNNILLAFVRNDGGPRLAMAAMVTGSLSNIALDYIFIFPFGWGIFGAAFATAIAPMISIALLSLHFILRRGSFSLSFSRPRGVYILKMIPLGLSSMVTELSSAAALAAFNLIILAMAGNTGVAAYGVVANLALVELAVFVGIAQGMQPLVSRRRGMGDLAGCRALLCYGALFSLGAASLAYGAVFVWAREIAALFNQAGDRLLAAYAEEGLRIYFAGFFFGGLNVVTAAFFSAAEMPKRGFLISSLRAFLLALPLAALFSRFFGMRGLWFSFVAAEALTLFIAAAMLRRFAANFQREH</sequence>
<feature type="transmembrane region" description="Helical" evidence="7">
    <location>
        <begin position="426"/>
        <end position="443"/>
    </location>
</feature>
<reference evidence="8" key="1">
    <citation type="submission" date="2019-08" db="EMBL/GenBank/DDBJ databases">
        <authorList>
            <person name="Kucharzyk K."/>
            <person name="Murdoch R.W."/>
            <person name="Higgins S."/>
            <person name="Loffler F."/>
        </authorList>
    </citation>
    <scope>NUCLEOTIDE SEQUENCE</scope>
</reference>
<keyword evidence="6 7" id="KW-0472">Membrane</keyword>
<proteinExistence type="predicted"/>
<protein>
    <submittedName>
        <fullName evidence="8">Multidrug export protein MepA</fullName>
    </submittedName>
</protein>
<feature type="transmembrane region" description="Helical" evidence="7">
    <location>
        <begin position="269"/>
        <end position="296"/>
    </location>
</feature>
<feature type="transmembrane region" description="Helical" evidence="7">
    <location>
        <begin position="224"/>
        <end position="248"/>
    </location>
</feature>
<dbReference type="Pfam" id="PF01554">
    <property type="entry name" value="MatE"/>
    <property type="match status" value="2"/>
</dbReference>
<evidence type="ECO:0000313" key="8">
    <source>
        <dbReference type="EMBL" id="MPM45885.1"/>
    </source>
</evidence>
<feature type="transmembrane region" description="Helical" evidence="7">
    <location>
        <begin position="449"/>
        <end position="467"/>
    </location>
</feature>
<name>A0A644ZY68_9ZZZZ</name>
<dbReference type="InterPro" id="IPR052031">
    <property type="entry name" value="Membrane_Transporter-Flippase"/>
</dbReference>
<feature type="transmembrane region" description="Helical" evidence="7">
    <location>
        <begin position="344"/>
        <end position="368"/>
    </location>
</feature>
<feature type="transmembrane region" description="Helical" evidence="7">
    <location>
        <begin position="26"/>
        <end position="45"/>
    </location>
</feature>
<accession>A0A644ZY68</accession>
<feature type="transmembrane region" description="Helical" evidence="7">
    <location>
        <begin position="393"/>
        <end position="414"/>
    </location>
</feature>
<feature type="transmembrane region" description="Helical" evidence="7">
    <location>
        <begin position="57"/>
        <end position="78"/>
    </location>
</feature>
<keyword evidence="2" id="KW-0813">Transport</keyword>
<dbReference type="AlphaFoldDB" id="A0A644ZY68"/>
<evidence type="ECO:0000256" key="7">
    <source>
        <dbReference type="SAM" id="Phobius"/>
    </source>
</evidence>
<feature type="transmembrane region" description="Helical" evidence="7">
    <location>
        <begin position="302"/>
        <end position="323"/>
    </location>
</feature>
<comment type="subcellular location">
    <subcellularLocation>
        <location evidence="1">Cell membrane</location>
        <topology evidence="1">Multi-pass membrane protein</topology>
    </subcellularLocation>
</comment>
<keyword evidence="4 7" id="KW-0812">Transmembrane</keyword>
<evidence type="ECO:0000256" key="2">
    <source>
        <dbReference type="ARBA" id="ARBA00022448"/>
    </source>
</evidence>
<feature type="transmembrane region" description="Helical" evidence="7">
    <location>
        <begin position="172"/>
        <end position="190"/>
    </location>
</feature>
<evidence type="ECO:0000256" key="4">
    <source>
        <dbReference type="ARBA" id="ARBA00022692"/>
    </source>
</evidence>
<evidence type="ECO:0000256" key="3">
    <source>
        <dbReference type="ARBA" id="ARBA00022475"/>
    </source>
</evidence>
<evidence type="ECO:0000256" key="5">
    <source>
        <dbReference type="ARBA" id="ARBA00022989"/>
    </source>
</evidence>
<gene>
    <name evidence="8" type="primary">mepA_54</name>
    <name evidence="8" type="ORF">SDC9_92577</name>
</gene>
<organism evidence="8">
    <name type="scientific">bioreactor metagenome</name>
    <dbReference type="NCBI Taxonomy" id="1076179"/>
    <lineage>
        <taxon>unclassified sequences</taxon>
        <taxon>metagenomes</taxon>
        <taxon>ecological metagenomes</taxon>
    </lineage>
</organism>
<dbReference type="GO" id="GO:0005886">
    <property type="term" value="C:plasma membrane"/>
    <property type="evidence" value="ECO:0007669"/>
    <property type="project" value="UniProtKB-SubCell"/>
</dbReference>